<evidence type="ECO:0000313" key="4">
    <source>
        <dbReference type="EMBL" id="MFC2968776.1"/>
    </source>
</evidence>
<dbReference type="PROSITE" id="PS51352">
    <property type="entry name" value="THIOREDOXIN_2"/>
    <property type="match status" value="1"/>
</dbReference>
<keyword evidence="1 2" id="KW-0732">Signal</keyword>
<evidence type="ECO:0000313" key="5">
    <source>
        <dbReference type="Proteomes" id="UP001595443"/>
    </source>
</evidence>
<gene>
    <name evidence="4" type="ORF">ACFOES_11780</name>
</gene>
<accession>A0ABV7AHE4</accession>
<dbReference type="InterPro" id="IPR013766">
    <property type="entry name" value="Thioredoxin_domain"/>
</dbReference>
<proteinExistence type="predicted"/>
<name>A0ABV7AHE4_9RHOB</name>
<feature type="chain" id="PRO_5046162582" evidence="2">
    <location>
        <begin position="19"/>
        <end position="147"/>
    </location>
</feature>
<dbReference type="Pfam" id="PF13778">
    <property type="entry name" value="DUF4174"/>
    <property type="match status" value="1"/>
</dbReference>
<feature type="signal peptide" evidence="2">
    <location>
        <begin position="1"/>
        <end position="18"/>
    </location>
</feature>
<dbReference type="EMBL" id="JBHRSK010000007">
    <property type="protein sequence ID" value="MFC2968776.1"/>
    <property type="molecule type" value="Genomic_DNA"/>
</dbReference>
<evidence type="ECO:0000256" key="2">
    <source>
        <dbReference type="SAM" id="SignalP"/>
    </source>
</evidence>
<dbReference type="RefSeq" id="WP_377833469.1">
    <property type="nucleotide sequence ID" value="NZ_JBHRSK010000007.1"/>
</dbReference>
<reference evidence="5" key="1">
    <citation type="journal article" date="2019" name="Int. J. Syst. Evol. Microbiol.">
        <title>The Global Catalogue of Microorganisms (GCM) 10K type strain sequencing project: providing services to taxonomists for standard genome sequencing and annotation.</title>
        <authorList>
            <consortium name="The Broad Institute Genomics Platform"/>
            <consortium name="The Broad Institute Genome Sequencing Center for Infectious Disease"/>
            <person name="Wu L."/>
            <person name="Ma J."/>
        </authorList>
    </citation>
    <scope>NUCLEOTIDE SEQUENCE [LARGE SCALE GENOMIC DNA]</scope>
    <source>
        <strain evidence="5">KCTC 62192</strain>
    </source>
</reference>
<sequence length="147" mass="16229">MKPVLTLVLAAFLPLAAAAETPAAPAFAPLKGTEVTLAQFKWEKRPLVVFADSPNDPAFKTQMRYLAAHPEMLAERDIVVIADSDPAARSPVREALHPRGFSLVALDKQGTVAFRKPRPWEVREIAAAIDKLPLRREEMLQQRPAGR</sequence>
<dbReference type="Proteomes" id="UP001595443">
    <property type="component" value="Unassembled WGS sequence"/>
</dbReference>
<keyword evidence="5" id="KW-1185">Reference proteome</keyword>
<evidence type="ECO:0000259" key="3">
    <source>
        <dbReference type="PROSITE" id="PS51352"/>
    </source>
</evidence>
<protein>
    <submittedName>
        <fullName evidence="4">DUF4174 domain-containing protein</fullName>
    </submittedName>
</protein>
<evidence type="ECO:0000256" key="1">
    <source>
        <dbReference type="ARBA" id="ARBA00022729"/>
    </source>
</evidence>
<organism evidence="4 5">
    <name type="scientific">Acidimangrovimonas pyrenivorans</name>
    <dbReference type="NCBI Taxonomy" id="2030798"/>
    <lineage>
        <taxon>Bacteria</taxon>
        <taxon>Pseudomonadati</taxon>
        <taxon>Pseudomonadota</taxon>
        <taxon>Alphaproteobacteria</taxon>
        <taxon>Rhodobacterales</taxon>
        <taxon>Paracoccaceae</taxon>
        <taxon>Acidimangrovimonas</taxon>
    </lineage>
</organism>
<feature type="domain" description="Thioredoxin" evidence="3">
    <location>
        <begin position="15"/>
        <end position="134"/>
    </location>
</feature>
<comment type="caution">
    <text evidence="4">The sequence shown here is derived from an EMBL/GenBank/DDBJ whole genome shotgun (WGS) entry which is preliminary data.</text>
</comment>
<dbReference type="InterPro" id="IPR025232">
    <property type="entry name" value="DUF4174"/>
</dbReference>